<proteinExistence type="predicted"/>
<evidence type="ECO:0000313" key="1">
    <source>
        <dbReference type="EMBL" id="NHK99710.1"/>
    </source>
</evidence>
<dbReference type="RefSeq" id="WP_009855537.1">
    <property type="nucleotide sequence ID" value="NZ_JAAOCD010000008.1"/>
</dbReference>
<reference evidence="1 2" key="1">
    <citation type="submission" date="2020-03" db="EMBL/GenBank/DDBJ databases">
        <title>Rubrivivax benzoatilyticus JA2 (sequenced after 10 years sub-culturing).</title>
        <authorList>
            <person name="Gupta D."/>
            <person name="Chintalapati S."/>
            <person name="Chintalapati V.R."/>
        </authorList>
    </citation>
    <scope>NUCLEOTIDE SEQUENCE [LARGE SCALE GENOMIC DNA]</scope>
    <source>
        <strain evidence="1 2">JA2-Mal</strain>
    </source>
</reference>
<dbReference type="InterPro" id="IPR013406">
    <property type="entry name" value="CHP02574_addiction_mod"/>
</dbReference>
<dbReference type="EMBL" id="JAAOCD010000008">
    <property type="protein sequence ID" value="NHK99710.1"/>
    <property type="molecule type" value="Genomic_DNA"/>
</dbReference>
<sequence length="75" mass="8216">MSNKLEVLKAEVLRLSPADRARLLDRLIASLDVDAKAEAVWHELADRREIELAAGEVAAVPLDIAVARLEARFPG</sequence>
<comment type="caution">
    <text evidence="1">The sequence shown here is derived from an EMBL/GenBank/DDBJ whole genome shotgun (WGS) entry which is preliminary data.</text>
</comment>
<organism evidence="1 2">
    <name type="scientific">Rubrivivax benzoatilyticus</name>
    <dbReference type="NCBI Taxonomy" id="316997"/>
    <lineage>
        <taxon>Bacteria</taxon>
        <taxon>Pseudomonadati</taxon>
        <taxon>Pseudomonadota</taxon>
        <taxon>Betaproteobacteria</taxon>
        <taxon>Burkholderiales</taxon>
        <taxon>Sphaerotilaceae</taxon>
        <taxon>Rubrivivax</taxon>
    </lineage>
</organism>
<accession>A0ABX0HXH7</accession>
<dbReference type="Proteomes" id="UP000802098">
    <property type="component" value="Unassembled WGS sequence"/>
</dbReference>
<keyword evidence="2" id="KW-1185">Reference proteome</keyword>
<gene>
    <name evidence="1" type="ORF">G7087_15095</name>
</gene>
<name>A0ABX0HXH7_9BURK</name>
<evidence type="ECO:0000313" key="2">
    <source>
        <dbReference type="Proteomes" id="UP000802098"/>
    </source>
</evidence>
<protein>
    <submittedName>
        <fullName evidence="1">Addiction module protein</fullName>
    </submittedName>
</protein>
<dbReference type="Pfam" id="PF09720">
    <property type="entry name" value="Unstab_antitox"/>
    <property type="match status" value="1"/>
</dbReference>